<dbReference type="Proteomes" id="UP001218188">
    <property type="component" value="Unassembled WGS sequence"/>
</dbReference>
<evidence type="ECO:0000256" key="1">
    <source>
        <dbReference type="SAM" id="MobiDB-lite"/>
    </source>
</evidence>
<protein>
    <submittedName>
        <fullName evidence="2">Uncharacterized protein</fullName>
    </submittedName>
</protein>
<dbReference type="AlphaFoldDB" id="A0AAD6SZ68"/>
<accession>A0AAD6SZ68</accession>
<keyword evidence="3" id="KW-1185">Reference proteome</keyword>
<evidence type="ECO:0000313" key="3">
    <source>
        <dbReference type="Proteomes" id="UP001218188"/>
    </source>
</evidence>
<dbReference type="EMBL" id="JARJCM010000043">
    <property type="protein sequence ID" value="KAJ7036359.1"/>
    <property type="molecule type" value="Genomic_DNA"/>
</dbReference>
<name>A0AAD6SZ68_9AGAR</name>
<feature type="region of interest" description="Disordered" evidence="1">
    <location>
        <begin position="91"/>
        <end position="110"/>
    </location>
</feature>
<proteinExistence type="predicted"/>
<gene>
    <name evidence="2" type="ORF">C8F04DRAFT_1338152</name>
</gene>
<evidence type="ECO:0000313" key="2">
    <source>
        <dbReference type="EMBL" id="KAJ7036359.1"/>
    </source>
</evidence>
<comment type="caution">
    <text evidence="2">The sequence shown here is derived from an EMBL/GenBank/DDBJ whole genome shotgun (WGS) entry which is preliminary data.</text>
</comment>
<reference evidence="2" key="1">
    <citation type="submission" date="2023-03" db="EMBL/GenBank/DDBJ databases">
        <title>Massive genome expansion in bonnet fungi (Mycena s.s.) driven by repeated elements and novel gene families across ecological guilds.</title>
        <authorList>
            <consortium name="Lawrence Berkeley National Laboratory"/>
            <person name="Harder C.B."/>
            <person name="Miyauchi S."/>
            <person name="Viragh M."/>
            <person name="Kuo A."/>
            <person name="Thoen E."/>
            <person name="Andreopoulos B."/>
            <person name="Lu D."/>
            <person name="Skrede I."/>
            <person name="Drula E."/>
            <person name="Henrissat B."/>
            <person name="Morin E."/>
            <person name="Kohler A."/>
            <person name="Barry K."/>
            <person name="LaButti K."/>
            <person name="Morin E."/>
            <person name="Salamov A."/>
            <person name="Lipzen A."/>
            <person name="Mereny Z."/>
            <person name="Hegedus B."/>
            <person name="Baldrian P."/>
            <person name="Stursova M."/>
            <person name="Weitz H."/>
            <person name="Taylor A."/>
            <person name="Grigoriev I.V."/>
            <person name="Nagy L.G."/>
            <person name="Martin F."/>
            <person name="Kauserud H."/>
        </authorList>
    </citation>
    <scope>NUCLEOTIDE SEQUENCE</scope>
    <source>
        <strain evidence="2">CBHHK200</strain>
    </source>
</reference>
<organism evidence="2 3">
    <name type="scientific">Mycena alexandri</name>
    <dbReference type="NCBI Taxonomy" id="1745969"/>
    <lineage>
        <taxon>Eukaryota</taxon>
        <taxon>Fungi</taxon>
        <taxon>Dikarya</taxon>
        <taxon>Basidiomycota</taxon>
        <taxon>Agaricomycotina</taxon>
        <taxon>Agaricomycetes</taxon>
        <taxon>Agaricomycetidae</taxon>
        <taxon>Agaricales</taxon>
        <taxon>Marasmiineae</taxon>
        <taxon>Mycenaceae</taxon>
        <taxon>Mycena</taxon>
    </lineage>
</organism>
<sequence>MNMERDGHPPNSTNGNAIERLLNTENKAILSLLHNVSARTTSVGGLSCGWGAGGANAERSRPLVKRRPMLFVVGVAKCTARCGKYQQCEDGYPPRRSTNRDPTGAHGGDAHQIKANECMSFEKNREILCSRTQKQIPLAAKLCHHACNVKAGLEFSYHCTTRKMTYNVLPAIQTTERGFGVLLELTAASVLEAFELPLYPGY</sequence>